<dbReference type="EC" id="2.3.1.231" evidence="4"/>
<evidence type="ECO:0000313" key="17">
    <source>
        <dbReference type="EMBL" id="WZH48052.1"/>
    </source>
</evidence>
<evidence type="ECO:0000313" key="18">
    <source>
        <dbReference type="Proteomes" id="UP001489902"/>
    </source>
</evidence>
<dbReference type="SUPFAM" id="SSF50965">
    <property type="entry name" value="Galactose oxidase, central domain"/>
    <property type="match status" value="1"/>
</dbReference>
<evidence type="ECO:0000256" key="3">
    <source>
        <dbReference type="ARBA" id="ARBA00010703"/>
    </source>
</evidence>
<keyword evidence="9" id="KW-0949">S-adenosyl-L-methionine</keyword>
<dbReference type="InterPro" id="IPR011043">
    <property type="entry name" value="Gal_Oxase/kelch_b-propeller"/>
</dbReference>
<dbReference type="SMART" id="SM00558">
    <property type="entry name" value="JmjC"/>
    <property type="match status" value="1"/>
</dbReference>
<organism evidence="17 18">
    <name type="scientific">Fusarium acuminatum</name>
    <dbReference type="NCBI Taxonomy" id="5515"/>
    <lineage>
        <taxon>Eukaryota</taxon>
        <taxon>Fungi</taxon>
        <taxon>Dikarya</taxon>
        <taxon>Ascomycota</taxon>
        <taxon>Pezizomycotina</taxon>
        <taxon>Sordariomycetes</taxon>
        <taxon>Hypocreomycetidae</taxon>
        <taxon>Hypocreales</taxon>
        <taxon>Nectriaceae</taxon>
        <taxon>Fusarium</taxon>
        <taxon>Fusarium tricinctum species complex</taxon>
    </lineage>
</organism>
<keyword evidence="10" id="KW-0819">tRNA processing</keyword>
<reference evidence="17 18" key="1">
    <citation type="submission" date="2024-04" db="EMBL/GenBank/DDBJ databases">
        <title>Complete genome sequence of Fusarium acuminatum.</title>
        <authorList>
            <person name="Lan B."/>
        </authorList>
    </citation>
    <scope>NUCLEOTIDE SEQUENCE [LARGE SCALE GENOMIC DNA]</scope>
    <source>
        <strain evidence="17">1A</strain>
    </source>
</reference>
<evidence type="ECO:0000256" key="4">
    <source>
        <dbReference type="ARBA" id="ARBA00012155"/>
    </source>
</evidence>
<evidence type="ECO:0000256" key="8">
    <source>
        <dbReference type="ARBA" id="ARBA00022679"/>
    </source>
</evidence>
<comment type="pathway">
    <text evidence="2">tRNA modification; wybutosine-tRNA(Phe) biosynthesis.</text>
</comment>
<evidence type="ECO:0000259" key="16">
    <source>
        <dbReference type="PROSITE" id="PS51184"/>
    </source>
</evidence>
<dbReference type="Gene3D" id="3.40.50.150">
    <property type="entry name" value="Vaccinia Virus protein VP39"/>
    <property type="match status" value="1"/>
</dbReference>
<dbReference type="PANTHER" id="PTHR46529">
    <property type="entry name" value="TRNA WYBUTOSINE-SYNTHESIZING PROTEIN 4"/>
    <property type="match status" value="1"/>
</dbReference>
<evidence type="ECO:0000256" key="10">
    <source>
        <dbReference type="ARBA" id="ARBA00022694"/>
    </source>
</evidence>
<evidence type="ECO:0000256" key="11">
    <source>
        <dbReference type="ARBA" id="ARBA00025588"/>
    </source>
</evidence>
<evidence type="ECO:0000256" key="9">
    <source>
        <dbReference type="ARBA" id="ARBA00022691"/>
    </source>
</evidence>
<comment type="catalytic activity">
    <reaction evidence="1">
        <text>7-[(3S)-3-amino-3-carboxypropyl]wyosine(37) in tRNA(Phe) + S-adenosyl-L-methionine = 7-[(3S)-(3-amino-3-methoxycarbonyl)propyl]wyosine(37) in tRNA(Phe) + S-adenosyl-L-homocysteine</text>
        <dbReference type="Rhea" id="RHEA:36903"/>
        <dbReference type="Rhea" id="RHEA-COMP:10379"/>
        <dbReference type="Rhea" id="RHEA-COMP:11844"/>
        <dbReference type="ChEBI" id="CHEBI:57856"/>
        <dbReference type="ChEBI" id="CHEBI:59789"/>
        <dbReference type="ChEBI" id="CHEBI:73543"/>
        <dbReference type="ChEBI" id="CHEBI:74275"/>
        <dbReference type="EC" id="2.1.1.290"/>
    </reaction>
</comment>
<comment type="similarity">
    <text evidence="3">Belongs to the methyltransferase superfamily. LCMT family.</text>
</comment>
<keyword evidence="18" id="KW-1185">Reference proteome</keyword>
<evidence type="ECO:0000256" key="2">
    <source>
        <dbReference type="ARBA" id="ARBA00004797"/>
    </source>
</evidence>
<feature type="domain" description="JmjC" evidence="16">
    <location>
        <begin position="733"/>
        <end position="878"/>
    </location>
</feature>
<dbReference type="Gene3D" id="2.60.120.650">
    <property type="entry name" value="Cupin"/>
    <property type="match status" value="1"/>
</dbReference>
<dbReference type="Pfam" id="PF13621">
    <property type="entry name" value="Cupin_8"/>
    <property type="match status" value="1"/>
</dbReference>
<comment type="catalytic activity">
    <reaction evidence="15">
        <text>7-[(3S)-(3-amino-3-methoxycarbonyl)propyl]wyosine(37) in tRNA(Phe) + S-adenosyl-L-methionine + CO2 = wybutosine(37) in tRNA(Phe) + S-adenosyl-L-homocysteine + 2 H(+)</text>
        <dbReference type="Rhea" id="RHEA:37119"/>
        <dbReference type="Rhea" id="RHEA-COMP:11844"/>
        <dbReference type="Rhea" id="RHEA-COMP:11847"/>
        <dbReference type="ChEBI" id="CHEBI:15378"/>
        <dbReference type="ChEBI" id="CHEBI:16526"/>
        <dbReference type="ChEBI" id="CHEBI:57856"/>
        <dbReference type="ChEBI" id="CHEBI:59789"/>
        <dbReference type="ChEBI" id="CHEBI:73544"/>
        <dbReference type="ChEBI" id="CHEBI:74275"/>
        <dbReference type="EC" id="2.3.1.231"/>
    </reaction>
</comment>
<dbReference type="Proteomes" id="UP001489902">
    <property type="component" value="Chromosome 5"/>
</dbReference>
<dbReference type="InterPro" id="IPR015915">
    <property type="entry name" value="Kelch-typ_b-propeller"/>
</dbReference>
<dbReference type="SUPFAM" id="SSF53335">
    <property type="entry name" value="S-adenosyl-L-methionine-dependent methyltransferases"/>
    <property type="match status" value="1"/>
</dbReference>
<evidence type="ECO:0000256" key="14">
    <source>
        <dbReference type="ARBA" id="ARBA00030847"/>
    </source>
</evidence>
<dbReference type="SUPFAM" id="SSF51197">
    <property type="entry name" value="Clavaminate synthase-like"/>
    <property type="match status" value="1"/>
</dbReference>
<dbReference type="InterPro" id="IPR003347">
    <property type="entry name" value="JmjC_dom"/>
</dbReference>
<dbReference type="InterPro" id="IPR029063">
    <property type="entry name" value="SAM-dependent_MTases_sf"/>
</dbReference>
<dbReference type="GO" id="GO:0008168">
    <property type="term" value="F:methyltransferase activity"/>
    <property type="evidence" value="ECO:0007669"/>
    <property type="project" value="UniProtKB-KW"/>
</dbReference>
<evidence type="ECO:0000256" key="15">
    <source>
        <dbReference type="ARBA" id="ARBA00049250"/>
    </source>
</evidence>
<evidence type="ECO:0000256" key="12">
    <source>
        <dbReference type="ARBA" id="ARBA00029750"/>
    </source>
</evidence>
<evidence type="ECO:0000256" key="7">
    <source>
        <dbReference type="ARBA" id="ARBA00022603"/>
    </source>
</evidence>
<dbReference type="Gene3D" id="2.120.10.80">
    <property type="entry name" value="Kelch-type beta propeller"/>
    <property type="match status" value="1"/>
</dbReference>
<gene>
    <name evidence="17" type="ORF">QYS62_009216</name>
</gene>
<comment type="function">
    <text evidence="11">Probable S-adenosyl-L-methionine-dependent methyltransferase that acts as a component of the wybutosine biosynthesis pathway. Wybutosine is a hyper modified guanosine with a tricyclic base found at the 3'-position adjacent to the anticodon of eukaryotic phenylalanine tRNA. May methylate the carboxyl group of leucine residues to form alpha-leucine ester residues.</text>
</comment>
<dbReference type="Pfam" id="PF04072">
    <property type="entry name" value="LCM"/>
    <property type="match status" value="1"/>
</dbReference>
<evidence type="ECO:0000256" key="6">
    <source>
        <dbReference type="ARBA" id="ARBA00018045"/>
    </source>
</evidence>
<accession>A0ABZ2X7N3</accession>
<evidence type="ECO:0000256" key="5">
    <source>
        <dbReference type="ARBA" id="ARBA00012779"/>
    </source>
</evidence>
<proteinExistence type="inferred from homology"/>
<dbReference type="GO" id="GO:0032259">
    <property type="term" value="P:methylation"/>
    <property type="evidence" value="ECO:0007669"/>
    <property type="project" value="UniProtKB-KW"/>
</dbReference>
<name>A0ABZ2X7N3_9HYPO</name>
<dbReference type="EMBL" id="CP151264">
    <property type="protein sequence ID" value="WZH48052.1"/>
    <property type="molecule type" value="Genomic_DNA"/>
</dbReference>
<keyword evidence="8" id="KW-0808">Transferase</keyword>
<dbReference type="InterPro" id="IPR041667">
    <property type="entry name" value="Cupin_8"/>
</dbReference>
<dbReference type="EC" id="2.1.1.290" evidence="5"/>
<dbReference type="Pfam" id="PF13418">
    <property type="entry name" value="Beta-prop_TYW4"/>
    <property type="match status" value="2"/>
</dbReference>
<protein>
    <recommendedName>
        <fullName evidence="6">tRNA wybutosine-synthesizing protein 4</fullName>
        <ecNumber evidence="5">2.1.1.290</ecNumber>
        <ecNumber evidence="4">2.3.1.231</ecNumber>
    </recommendedName>
    <alternativeName>
        <fullName evidence="13">Leucine carboxyl methyltransferase 2</fullName>
    </alternativeName>
    <alternativeName>
        <fullName evidence="14">tRNA(Phe) (7-(3-amino-3-(methoxycarbonyl)propyl)wyosine(37)-N)-methoxycarbonyltransferase</fullName>
    </alternativeName>
    <alternativeName>
        <fullName evidence="12">tRNA(Phe) (7-(3-amino-3-carboxypropyl)wyosine(37)-O)-methyltransferase</fullName>
    </alternativeName>
</protein>
<evidence type="ECO:0000256" key="13">
    <source>
        <dbReference type="ARBA" id="ARBA00030231"/>
    </source>
</evidence>
<keyword evidence="7 17" id="KW-0489">Methyltransferase</keyword>
<dbReference type="PANTHER" id="PTHR46529:SF1">
    <property type="entry name" value="TRNA WYBUTOSINE-SYNTHESIZING PROTEIN 4"/>
    <property type="match status" value="1"/>
</dbReference>
<dbReference type="Gene3D" id="6.10.140.1470">
    <property type="match status" value="1"/>
</dbReference>
<dbReference type="InterPro" id="IPR007213">
    <property type="entry name" value="Ppm1/Ppm2/Tcmp"/>
</dbReference>
<evidence type="ECO:0000256" key="1">
    <source>
        <dbReference type="ARBA" id="ARBA00001806"/>
    </source>
</evidence>
<sequence length="921" mass="103008">MVKEKPLPSRASKTQALDDLIMGTNSSSIVSKRSVERLYYPNELHFFRYFVNKFQRRAPLINRGYWLRLRAIDVIVRQFITSTTPGHRRVVINLGAGSDVLPWQSYHRYGDSCENALFIDIDYPDLMRKKRGIVLGTPELRELLGDDPFISEKDTDHLLLRSDKYCQIGCDLRELESLRKCLESFLTLSECSVLFVAEVSITYMDTASADALIQWASSIGQAEFCLLEQILPHGPEHPFASTMLKHFNKLNTSLKSVDQYPTVVSQRSRFEERGWNSVDVWDLWEAWNSEVFLSSSERAALDDIEPFDEWEEFVLFARHYIVLHASAYHRGDKGAGQRDQASYPRENVKAKMTAIGSLGAPKRRFGAPMKVSSPEGGQYLLHTLGMGINARLDSCDVFRLQEGNSRFEMPPAGPSARLCHTIVDLGHAGVLLVGGRASPSKAFSDCWIFKQDSGSWEKTFDLPPVIHFQAVLDFDRYSWAFSVFGAQTADANSSTFVCGGVGQDPSLQGQSITCVSLRNGNLEVAALHLEEKVGQLPFMVGAAAVSLSSQLVVIGGGATCFSMGTFWDTGVYKIELGEASSDAYAVSLINKTPVAIGYQDSPKLTHPTTNIGQSSQRPKPLVRSIPRVKIQTKSDFAELVQNRKPVIIEGLNLGGCIDKWNPEYMVQSVGERKEVVIHECQAPMGKMDFNSKNFRYVTESFSTFMGKATKGEALYLRALSEEKPTEAPANLTHDFPTLADDFRLPEELSLVEDRMFSSVLRISGRANMWLHYDVMANVYTQIHGSKRMILLPPTDVDHLAFAPGASSSSLDVFSALDKHELASTSPYETVLNPGDLLFIPAMWFHTASPITDISVAVNVFFRDLDSGYSTGRDVYGNRDLAAYEKGRQDIGRITKSFDRLPSEIRQFYLTRLANELLHYQH</sequence>
<dbReference type="PROSITE" id="PS51184">
    <property type="entry name" value="JMJC"/>
    <property type="match status" value="1"/>
</dbReference>